<dbReference type="SMART" id="SM01134">
    <property type="entry name" value="DeoRC"/>
    <property type="match status" value="1"/>
</dbReference>
<dbReference type="InterPro" id="IPR037171">
    <property type="entry name" value="NagB/RpiA_transferase-like"/>
</dbReference>
<evidence type="ECO:0000313" key="6">
    <source>
        <dbReference type="Proteomes" id="UP001179647"/>
    </source>
</evidence>
<keyword evidence="1" id="KW-0805">Transcription regulation</keyword>
<dbReference type="InterPro" id="IPR050313">
    <property type="entry name" value="Carb_Metab_HTH_regulators"/>
</dbReference>
<keyword evidence="2 5" id="KW-0238">DNA-binding</keyword>
<dbReference type="PROSITE" id="PS00894">
    <property type="entry name" value="HTH_DEOR_1"/>
    <property type="match status" value="1"/>
</dbReference>
<feature type="domain" description="HTH deoR-type" evidence="4">
    <location>
        <begin position="3"/>
        <end position="58"/>
    </location>
</feature>
<evidence type="ECO:0000256" key="1">
    <source>
        <dbReference type="ARBA" id="ARBA00023015"/>
    </source>
</evidence>
<dbReference type="PANTHER" id="PTHR30363">
    <property type="entry name" value="HTH-TYPE TRANSCRIPTIONAL REGULATOR SRLR-RELATED"/>
    <property type="match status" value="1"/>
</dbReference>
<dbReference type="AlphaFoldDB" id="A0AAF0CUA1"/>
<dbReference type="Proteomes" id="UP001179647">
    <property type="component" value="Chromosome"/>
</dbReference>
<evidence type="ECO:0000256" key="3">
    <source>
        <dbReference type="ARBA" id="ARBA00023163"/>
    </source>
</evidence>
<accession>A0AAF0CUA1</accession>
<dbReference type="InterPro" id="IPR018356">
    <property type="entry name" value="Tscrpt_reg_HTH_DeoR_CS"/>
</dbReference>
<dbReference type="Pfam" id="PF00455">
    <property type="entry name" value="DeoRC"/>
    <property type="match status" value="1"/>
</dbReference>
<dbReference type="InterPro" id="IPR014036">
    <property type="entry name" value="DeoR-like_C"/>
</dbReference>
<dbReference type="InterPro" id="IPR001034">
    <property type="entry name" value="DeoR_HTH"/>
</dbReference>
<dbReference type="SMART" id="SM00420">
    <property type="entry name" value="HTH_DEOR"/>
    <property type="match status" value="1"/>
</dbReference>
<dbReference type="SUPFAM" id="SSF100950">
    <property type="entry name" value="NagB/RpiA/CoA transferase-like"/>
    <property type="match status" value="1"/>
</dbReference>
<reference evidence="5" key="1">
    <citation type="submission" date="2022-10" db="EMBL/GenBank/DDBJ databases">
        <title>Vagococcus sp. isolated from poultry meat.</title>
        <authorList>
            <person name="Johansson P."/>
            <person name="Bjorkroth J."/>
        </authorList>
    </citation>
    <scope>NUCLEOTIDE SEQUENCE</scope>
    <source>
        <strain evidence="5">STAA11</strain>
    </source>
</reference>
<dbReference type="GO" id="GO:0003677">
    <property type="term" value="F:DNA binding"/>
    <property type="evidence" value="ECO:0007669"/>
    <property type="project" value="UniProtKB-KW"/>
</dbReference>
<dbReference type="InterPro" id="IPR036390">
    <property type="entry name" value="WH_DNA-bd_sf"/>
</dbReference>
<evidence type="ECO:0000259" key="4">
    <source>
        <dbReference type="PROSITE" id="PS51000"/>
    </source>
</evidence>
<dbReference type="PANTHER" id="PTHR30363:SF51">
    <property type="entry name" value="HTH-TYPE TRANSCRIPTIONAL REPRESSOR GLCR"/>
    <property type="match status" value="1"/>
</dbReference>
<keyword evidence="3" id="KW-0804">Transcription</keyword>
<evidence type="ECO:0000313" key="5">
    <source>
        <dbReference type="EMBL" id="WEG73043.1"/>
    </source>
</evidence>
<keyword evidence="6" id="KW-1185">Reference proteome</keyword>
<dbReference type="Pfam" id="PF08220">
    <property type="entry name" value="HTH_DeoR"/>
    <property type="match status" value="1"/>
</dbReference>
<name>A0AAF0CUA1_9ENTE</name>
<sequence length="251" mass="28890">MNRSKRIEKIVAIVEKEKEVKVSLLPERVEASRDTIRRDIIYLAELGVIERTHGYIKLAANYKKLETYNRRLVAATESKLILAKLAKSLLKQQQTIYLDVSTTIATLAEQLTDMPLNVFTNSLDVINELVTKEQIQTYTFGGKLNTQSRYIQTTDISLDMQMVQFDYCLISAPSISEDGIFYAYPDDFYFKKLLRKQSKKLVLLVDDSKFDNNHNFKVFGFEDIDLVIANRSLPSNIMAKLKQHNVKILLP</sequence>
<dbReference type="GO" id="GO:0003700">
    <property type="term" value="F:DNA-binding transcription factor activity"/>
    <property type="evidence" value="ECO:0007669"/>
    <property type="project" value="InterPro"/>
</dbReference>
<proteinExistence type="predicted"/>
<dbReference type="KEGG" id="vie:OL234_08740"/>
<gene>
    <name evidence="5" type="ORF">OL234_08740</name>
</gene>
<dbReference type="RefSeq" id="WP_275468845.1">
    <property type="nucleotide sequence ID" value="NZ_CP110232.1"/>
</dbReference>
<dbReference type="PROSITE" id="PS51000">
    <property type="entry name" value="HTH_DEOR_2"/>
    <property type="match status" value="1"/>
</dbReference>
<dbReference type="EMBL" id="CP110232">
    <property type="protein sequence ID" value="WEG73043.1"/>
    <property type="molecule type" value="Genomic_DNA"/>
</dbReference>
<organism evidence="5 6">
    <name type="scientific">Vagococcus intermedius</name>
    <dbReference type="NCBI Taxonomy" id="2991418"/>
    <lineage>
        <taxon>Bacteria</taxon>
        <taxon>Bacillati</taxon>
        <taxon>Bacillota</taxon>
        <taxon>Bacilli</taxon>
        <taxon>Lactobacillales</taxon>
        <taxon>Enterococcaceae</taxon>
        <taxon>Vagococcus</taxon>
    </lineage>
</organism>
<evidence type="ECO:0000256" key="2">
    <source>
        <dbReference type="ARBA" id="ARBA00023125"/>
    </source>
</evidence>
<protein>
    <submittedName>
        <fullName evidence="5">DeoR/GlpR family DNA-binding transcription regulator</fullName>
    </submittedName>
</protein>
<dbReference type="SUPFAM" id="SSF46785">
    <property type="entry name" value="Winged helix' DNA-binding domain"/>
    <property type="match status" value="1"/>
</dbReference>